<dbReference type="STRING" id="1895771.BGO89_13320"/>
<protein>
    <submittedName>
        <fullName evidence="3">Uncharacterized protein</fullName>
    </submittedName>
</protein>
<accession>A0A1M3KVL5</accession>
<organism evidence="3 4">
    <name type="scientific">Candidatus Kapaibacterium thiocyanatum</name>
    <dbReference type="NCBI Taxonomy" id="1895771"/>
    <lineage>
        <taxon>Bacteria</taxon>
        <taxon>Pseudomonadati</taxon>
        <taxon>Candidatus Kapaibacteriota</taxon>
        <taxon>Candidatus Kapaibacteriia</taxon>
        <taxon>Candidatus Kapaibacteriales</taxon>
        <taxon>Candidatus Kapaibacteriaceae</taxon>
        <taxon>Candidatus Kapaibacterium</taxon>
    </lineage>
</organism>
<comment type="caution">
    <text evidence="3">The sequence shown here is derived from an EMBL/GenBank/DDBJ whole genome shotgun (WGS) entry which is preliminary data.</text>
</comment>
<evidence type="ECO:0000313" key="3">
    <source>
        <dbReference type="EMBL" id="OJX56311.1"/>
    </source>
</evidence>
<evidence type="ECO:0000256" key="2">
    <source>
        <dbReference type="SAM" id="Phobius"/>
    </source>
</evidence>
<keyword evidence="2" id="KW-0812">Transmembrane</keyword>
<dbReference type="AlphaFoldDB" id="A0A1M3KVL5"/>
<dbReference type="Proteomes" id="UP000184233">
    <property type="component" value="Unassembled WGS sequence"/>
</dbReference>
<keyword evidence="2" id="KW-1133">Transmembrane helix</keyword>
<keyword evidence="2" id="KW-0472">Membrane</keyword>
<feature type="region of interest" description="Disordered" evidence="1">
    <location>
        <begin position="89"/>
        <end position="111"/>
    </location>
</feature>
<reference evidence="3 4" key="1">
    <citation type="submission" date="2016-09" db="EMBL/GenBank/DDBJ databases">
        <title>Genome-resolved meta-omics ties microbial dynamics to process performance in biotechnology for thiocyanate degradation.</title>
        <authorList>
            <person name="Kantor R.S."/>
            <person name="Huddy R.J."/>
            <person name="Iyer R."/>
            <person name="Thomas B.C."/>
            <person name="Brown C.T."/>
            <person name="Anantharaman K."/>
            <person name="Tringe S."/>
            <person name="Hettich R.L."/>
            <person name="Harrison S.T."/>
            <person name="Banfield J.F."/>
        </authorList>
    </citation>
    <scope>NUCLEOTIDE SEQUENCE [LARGE SCALE GENOMIC DNA]</scope>
    <source>
        <strain evidence="3">59-99</strain>
    </source>
</reference>
<proteinExistence type="predicted"/>
<sequence length="227" mass="25147">MIPDDKHLQEALDDLLARMEPQMLHTRDVVIDGMKRRNKLRRYVVGGGTALAVSLLVGTMLFAPTTGPDDPTSVSPRSTTERIVAREADVTNANGPVAEPEETPSQRVAPQQKNTAYTMIPTADSQRIVKERERLLMDRDEDGFIEESTRISSRAMTAVRANDLVQAAQTYKGLAGLCAKRAHWTQSVAAYDSALVYANMIGDDALIHDLRTRRTMAAHRRDSSMAR</sequence>
<evidence type="ECO:0000256" key="1">
    <source>
        <dbReference type="SAM" id="MobiDB-lite"/>
    </source>
</evidence>
<evidence type="ECO:0000313" key="4">
    <source>
        <dbReference type="Proteomes" id="UP000184233"/>
    </source>
</evidence>
<gene>
    <name evidence="3" type="ORF">BGO89_13320</name>
</gene>
<feature type="transmembrane region" description="Helical" evidence="2">
    <location>
        <begin position="43"/>
        <end position="63"/>
    </location>
</feature>
<name>A0A1M3KVL5_9BACT</name>
<dbReference type="EMBL" id="MKVH01000025">
    <property type="protein sequence ID" value="OJX56311.1"/>
    <property type="molecule type" value="Genomic_DNA"/>
</dbReference>